<dbReference type="PROSITE" id="PS00352">
    <property type="entry name" value="CSD_1"/>
    <property type="match status" value="1"/>
</dbReference>
<dbReference type="FunFam" id="2.40.50.140:FF:000054">
    <property type="entry name" value="Nuclease-sensitive element-binding protein 1"/>
    <property type="match status" value="1"/>
</dbReference>
<dbReference type="InterPro" id="IPR002059">
    <property type="entry name" value="CSP_DNA-bd"/>
</dbReference>
<dbReference type="SUPFAM" id="SSF50249">
    <property type="entry name" value="Nucleic acid-binding proteins"/>
    <property type="match status" value="1"/>
</dbReference>
<dbReference type="InterPro" id="IPR012340">
    <property type="entry name" value="NA-bd_OB-fold"/>
</dbReference>
<evidence type="ECO:0000313" key="4">
    <source>
        <dbReference type="EMBL" id="KAK6621775.1"/>
    </source>
</evidence>
<evidence type="ECO:0000313" key="3">
    <source>
        <dbReference type="EMBL" id="KAK6617460.1"/>
    </source>
</evidence>
<dbReference type="EMBL" id="JAWJWF010000047">
    <property type="protein sequence ID" value="KAK6621775.1"/>
    <property type="molecule type" value="Genomic_DNA"/>
</dbReference>
<dbReference type="EMBL" id="JAWJWE010000044">
    <property type="protein sequence ID" value="KAK6617460.1"/>
    <property type="molecule type" value="Genomic_DNA"/>
</dbReference>
<name>A0AAN8RZK7_POLSC</name>
<feature type="domain" description="CSD" evidence="2">
    <location>
        <begin position="24"/>
        <end position="93"/>
    </location>
</feature>
<dbReference type="PRINTS" id="PR00050">
    <property type="entry name" value="COLDSHOCK"/>
</dbReference>
<gene>
    <name evidence="3" type="ORF">RUM43_014469</name>
    <name evidence="4" type="ORF">RUM44_001582</name>
</gene>
<organism evidence="3 6">
    <name type="scientific">Polyplax serrata</name>
    <name type="common">Common mouse louse</name>
    <dbReference type="NCBI Taxonomy" id="468196"/>
    <lineage>
        <taxon>Eukaryota</taxon>
        <taxon>Metazoa</taxon>
        <taxon>Ecdysozoa</taxon>
        <taxon>Arthropoda</taxon>
        <taxon>Hexapoda</taxon>
        <taxon>Insecta</taxon>
        <taxon>Pterygota</taxon>
        <taxon>Neoptera</taxon>
        <taxon>Paraneoptera</taxon>
        <taxon>Psocodea</taxon>
        <taxon>Troctomorpha</taxon>
        <taxon>Phthiraptera</taxon>
        <taxon>Anoplura</taxon>
        <taxon>Polyplacidae</taxon>
        <taxon>Polyplax</taxon>
    </lineage>
</organism>
<dbReference type="PANTHER" id="PTHR11544">
    <property type="entry name" value="COLD SHOCK DOMAIN CONTAINING PROTEINS"/>
    <property type="match status" value="1"/>
</dbReference>
<dbReference type="SMART" id="SM00357">
    <property type="entry name" value="CSP"/>
    <property type="match status" value="1"/>
</dbReference>
<dbReference type="InterPro" id="IPR011129">
    <property type="entry name" value="CSD"/>
</dbReference>
<dbReference type="PROSITE" id="PS51857">
    <property type="entry name" value="CSD_2"/>
    <property type="match status" value="1"/>
</dbReference>
<keyword evidence="5" id="KW-1185">Reference proteome</keyword>
<evidence type="ECO:0000259" key="2">
    <source>
        <dbReference type="PROSITE" id="PS51857"/>
    </source>
</evidence>
<feature type="compositionally biased region" description="Polar residues" evidence="1">
    <location>
        <begin position="262"/>
        <end position="276"/>
    </location>
</feature>
<dbReference type="GO" id="GO:0003676">
    <property type="term" value="F:nucleic acid binding"/>
    <property type="evidence" value="ECO:0007669"/>
    <property type="project" value="InterPro"/>
</dbReference>
<dbReference type="AlphaFoldDB" id="A0AAN8RZK7"/>
<dbReference type="Proteomes" id="UP001372834">
    <property type="component" value="Unassembled WGS sequence"/>
</dbReference>
<reference evidence="3 6" key="1">
    <citation type="submission" date="2023-10" db="EMBL/GenBank/DDBJ databases">
        <title>Genomes of two closely related lineages of the louse Polyplax serrata with different host specificities.</title>
        <authorList>
            <person name="Martinu J."/>
            <person name="Tarabai H."/>
            <person name="Stefka J."/>
            <person name="Hypsa V."/>
        </authorList>
    </citation>
    <scope>NUCLEOTIDE SEQUENCE [LARGE SCALE GENOMIC DNA]</scope>
    <source>
        <strain evidence="4">98ZLc_SE</strain>
        <strain evidence="3">HR10_N</strain>
    </source>
</reference>
<dbReference type="CDD" id="cd04458">
    <property type="entry name" value="CSP_CDS"/>
    <property type="match status" value="1"/>
</dbReference>
<proteinExistence type="predicted"/>
<accession>A0AAN8RZK7</accession>
<dbReference type="InterPro" id="IPR019844">
    <property type="entry name" value="CSD_CS"/>
</dbReference>
<dbReference type="Gene3D" id="2.40.50.140">
    <property type="entry name" value="Nucleic acid-binding proteins"/>
    <property type="match status" value="1"/>
</dbReference>
<protein>
    <recommendedName>
        <fullName evidence="2">CSD domain-containing protein</fullName>
    </recommendedName>
</protein>
<evidence type="ECO:0000256" key="1">
    <source>
        <dbReference type="SAM" id="MobiDB-lite"/>
    </source>
</evidence>
<dbReference type="Proteomes" id="UP001359485">
    <property type="component" value="Unassembled WGS sequence"/>
</dbReference>
<feature type="compositionally biased region" description="Basic and acidic residues" evidence="1">
    <location>
        <begin position="128"/>
        <end position="146"/>
    </location>
</feature>
<evidence type="ECO:0000313" key="5">
    <source>
        <dbReference type="Proteomes" id="UP001359485"/>
    </source>
</evidence>
<feature type="compositionally biased region" description="Basic residues" evidence="1">
    <location>
        <begin position="156"/>
        <end position="172"/>
    </location>
</feature>
<comment type="caution">
    <text evidence="3">The sequence shown here is derived from an EMBL/GenBank/DDBJ whole genome shotgun (WGS) entry which is preliminary data.</text>
</comment>
<feature type="region of interest" description="Disordered" evidence="1">
    <location>
        <begin position="115"/>
        <end position="276"/>
    </location>
</feature>
<dbReference type="InterPro" id="IPR050181">
    <property type="entry name" value="Cold_shock_domain"/>
</dbReference>
<dbReference type="Pfam" id="PF00313">
    <property type="entry name" value="CSD"/>
    <property type="match status" value="1"/>
</dbReference>
<evidence type="ECO:0000313" key="6">
    <source>
        <dbReference type="Proteomes" id="UP001372834"/>
    </source>
</evidence>
<sequence>MADPEKQPEQPKAVQQPKQVIANKVTGTVKWFNVKSGYGFINRDDTKEDVFVHQTAIVKNNPKKFVRSVGDGEVVEFDVVVGEKGNEAANVTGPNGEAVKGSPYAADKRRGYRQWYYTRRMPSRQRRPRDEEREGKEGENGEKADNNAEGNQQVRYRPRFRPKYGYRARPRGPPRDAPQDGEVEGAELRNQRPRRKPFRPHMDMQYSRGPPPQRPRSYNGKGPGGERGMPGPRPRYRRSFPRNAVGGNRTSQNEGEAAKPKQATQPVANTATESTA</sequence>